<dbReference type="Pfam" id="PF13472">
    <property type="entry name" value="Lipase_GDSL_2"/>
    <property type="match status" value="1"/>
</dbReference>
<dbReference type="Proteomes" id="UP000315167">
    <property type="component" value="Unassembled WGS sequence"/>
</dbReference>
<comment type="caution">
    <text evidence="3">The sequence shown here is derived from an EMBL/GenBank/DDBJ whole genome shotgun (WGS) entry which is preliminary data.</text>
</comment>
<feature type="domain" description="SGNH hydrolase-type esterase" evidence="2">
    <location>
        <begin position="48"/>
        <end position="203"/>
    </location>
</feature>
<organism evidence="3 4">
    <name type="scientific">Luteimonas cucumeris</name>
    <dbReference type="NCBI Taxonomy" id="985012"/>
    <lineage>
        <taxon>Bacteria</taxon>
        <taxon>Pseudomonadati</taxon>
        <taxon>Pseudomonadota</taxon>
        <taxon>Gammaproteobacteria</taxon>
        <taxon>Lysobacterales</taxon>
        <taxon>Lysobacteraceae</taxon>
        <taxon>Luteimonas</taxon>
    </lineage>
</organism>
<reference evidence="3 4" key="1">
    <citation type="journal article" date="2015" name="Stand. Genomic Sci.">
        <title>Genomic Encyclopedia of Bacterial and Archaeal Type Strains, Phase III: the genomes of soil and plant-associated and newly described type strains.</title>
        <authorList>
            <person name="Whitman W.B."/>
            <person name="Woyke T."/>
            <person name="Klenk H.P."/>
            <person name="Zhou Y."/>
            <person name="Lilburn T.G."/>
            <person name="Beck B.J."/>
            <person name="De Vos P."/>
            <person name="Vandamme P."/>
            <person name="Eisen J.A."/>
            <person name="Garrity G."/>
            <person name="Hugenholtz P."/>
            <person name="Kyrpides N.C."/>
        </authorList>
    </citation>
    <scope>NUCLEOTIDE SEQUENCE [LARGE SCALE GENOMIC DNA]</scope>
    <source>
        <strain evidence="3 4">CGMCC 1.10821</strain>
    </source>
</reference>
<dbReference type="InterPro" id="IPR013830">
    <property type="entry name" value="SGNH_hydro"/>
</dbReference>
<evidence type="ECO:0000256" key="1">
    <source>
        <dbReference type="SAM" id="SignalP"/>
    </source>
</evidence>
<feature type="signal peptide" evidence="1">
    <location>
        <begin position="1"/>
        <end position="34"/>
    </location>
</feature>
<dbReference type="AlphaFoldDB" id="A0A562LEA5"/>
<dbReference type="CDD" id="cd01822">
    <property type="entry name" value="Lysophospholipase_L1_like"/>
    <property type="match status" value="1"/>
</dbReference>
<evidence type="ECO:0000259" key="2">
    <source>
        <dbReference type="Pfam" id="PF13472"/>
    </source>
</evidence>
<keyword evidence="1" id="KW-0732">Signal</keyword>
<accession>A0A562LEA5</accession>
<protein>
    <submittedName>
        <fullName evidence="3">Acyl-CoA thioesterase-1</fullName>
    </submittedName>
</protein>
<gene>
    <name evidence="3" type="ORF">IP90_00252</name>
</gene>
<feature type="chain" id="PRO_5022111723" evidence="1">
    <location>
        <begin position="35"/>
        <end position="224"/>
    </location>
</feature>
<dbReference type="InterPro" id="IPR051532">
    <property type="entry name" value="Ester_Hydrolysis_Enzymes"/>
</dbReference>
<dbReference type="OrthoDB" id="9786188at2"/>
<dbReference type="EMBL" id="VLKN01000001">
    <property type="protein sequence ID" value="TWI05990.1"/>
    <property type="molecule type" value="Genomic_DNA"/>
</dbReference>
<dbReference type="Gene3D" id="3.40.50.1110">
    <property type="entry name" value="SGNH hydrolase"/>
    <property type="match status" value="1"/>
</dbReference>
<dbReference type="InterPro" id="IPR036514">
    <property type="entry name" value="SGNH_hydro_sf"/>
</dbReference>
<keyword evidence="4" id="KW-1185">Reference proteome</keyword>
<evidence type="ECO:0000313" key="3">
    <source>
        <dbReference type="EMBL" id="TWI05990.1"/>
    </source>
</evidence>
<dbReference type="RefSeq" id="WP_144897799.1">
    <property type="nucleotide sequence ID" value="NZ_VLKN01000001.1"/>
</dbReference>
<dbReference type="PANTHER" id="PTHR30383">
    <property type="entry name" value="THIOESTERASE 1/PROTEASE 1/LYSOPHOSPHOLIPASE L1"/>
    <property type="match status" value="1"/>
</dbReference>
<dbReference type="SUPFAM" id="SSF52266">
    <property type="entry name" value="SGNH hydrolase"/>
    <property type="match status" value="1"/>
</dbReference>
<name>A0A562LEA5_9GAMM</name>
<dbReference type="PANTHER" id="PTHR30383:SF24">
    <property type="entry name" value="THIOESTERASE 1_PROTEASE 1_LYSOPHOSPHOLIPASE L1"/>
    <property type="match status" value="1"/>
</dbReference>
<proteinExistence type="predicted"/>
<sequence>MTFRYAASKAWLQYAIGPCLLIAALLLQAQPVRAAAPQAEAGSRTVLVMGDSLSAAYGLGASEGWVSLLAERIATRAPGWRVVNASISGETTAGGAARIVDEVVRHRPSVVVIELGANDGLRGLPLRDTRVNLARMIGASQAVGAKVLLVGMRIPPNYGAEYTRGFERNYTALAEQFDVALLPFLLQPIATDRAAFQNDNLHPVAGAQPKLRDHVWTALEPLLK</sequence>
<evidence type="ECO:0000313" key="4">
    <source>
        <dbReference type="Proteomes" id="UP000315167"/>
    </source>
</evidence>
<dbReference type="GO" id="GO:0004622">
    <property type="term" value="F:phosphatidylcholine lysophospholipase activity"/>
    <property type="evidence" value="ECO:0007669"/>
    <property type="project" value="TreeGrafter"/>
</dbReference>